<feature type="compositionally biased region" description="Low complexity" evidence="2">
    <location>
        <begin position="163"/>
        <end position="173"/>
    </location>
</feature>
<feature type="region of interest" description="Disordered" evidence="2">
    <location>
        <begin position="220"/>
        <end position="513"/>
    </location>
</feature>
<dbReference type="Proteomes" id="UP000799118">
    <property type="component" value="Unassembled WGS sequence"/>
</dbReference>
<evidence type="ECO:0000256" key="2">
    <source>
        <dbReference type="SAM" id="MobiDB-lite"/>
    </source>
</evidence>
<accession>A0A6A4IE12</accession>
<name>A0A6A4IE12_9AGAR</name>
<feature type="compositionally biased region" description="Polar residues" evidence="2">
    <location>
        <begin position="303"/>
        <end position="330"/>
    </location>
</feature>
<feature type="coiled-coil region" evidence="1">
    <location>
        <begin position="688"/>
        <end position="715"/>
    </location>
</feature>
<proteinExistence type="predicted"/>
<dbReference type="AlphaFoldDB" id="A0A6A4IE12"/>
<feature type="compositionally biased region" description="Polar residues" evidence="2">
    <location>
        <begin position="761"/>
        <end position="771"/>
    </location>
</feature>
<organism evidence="3 4">
    <name type="scientific">Gymnopus androsaceus JB14</name>
    <dbReference type="NCBI Taxonomy" id="1447944"/>
    <lineage>
        <taxon>Eukaryota</taxon>
        <taxon>Fungi</taxon>
        <taxon>Dikarya</taxon>
        <taxon>Basidiomycota</taxon>
        <taxon>Agaricomycotina</taxon>
        <taxon>Agaricomycetes</taxon>
        <taxon>Agaricomycetidae</taxon>
        <taxon>Agaricales</taxon>
        <taxon>Marasmiineae</taxon>
        <taxon>Omphalotaceae</taxon>
        <taxon>Gymnopus</taxon>
    </lineage>
</organism>
<keyword evidence="4" id="KW-1185">Reference proteome</keyword>
<feature type="region of interest" description="Disordered" evidence="2">
    <location>
        <begin position="726"/>
        <end position="771"/>
    </location>
</feature>
<feature type="compositionally biased region" description="Acidic residues" evidence="2">
    <location>
        <begin position="93"/>
        <end position="103"/>
    </location>
</feature>
<feature type="region of interest" description="Disordered" evidence="2">
    <location>
        <begin position="82"/>
        <end position="199"/>
    </location>
</feature>
<feature type="compositionally biased region" description="Acidic residues" evidence="2">
    <location>
        <begin position="143"/>
        <end position="152"/>
    </location>
</feature>
<dbReference type="EMBL" id="ML769392">
    <property type="protein sequence ID" value="KAE9408230.1"/>
    <property type="molecule type" value="Genomic_DNA"/>
</dbReference>
<feature type="compositionally biased region" description="Low complexity" evidence="2">
    <location>
        <begin position="257"/>
        <end position="274"/>
    </location>
</feature>
<dbReference type="OrthoDB" id="2565072at2759"/>
<feature type="region of interest" description="Disordered" evidence="2">
    <location>
        <begin position="622"/>
        <end position="673"/>
    </location>
</feature>
<evidence type="ECO:0000313" key="3">
    <source>
        <dbReference type="EMBL" id="KAE9408230.1"/>
    </source>
</evidence>
<feature type="compositionally biased region" description="Polar residues" evidence="2">
    <location>
        <begin position="396"/>
        <end position="408"/>
    </location>
</feature>
<feature type="compositionally biased region" description="Low complexity" evidence="2">
    <location>
        <begin position="426"/>
        <end position="444"/>
    </location>
</feature>
<keyword evidence="1" id="KW-0175">Coiled coil</keyword>
<feature type="compositionally biased region" description="Pro residues" evidence="2">
    <location>
        <begin position="553"/>
        <end position="565"/>
    </location>
</feature>
<evidence type="ECO:0000313" key="4">
    <source>
        <dbReference type="Proteomes" id="UP000799118"/>
    </source>
</evidence>
<feature type="region of interest" description="Disordered" evidence="2">
    <location>
        <begin position="525"/>
        <end position="575"/>
    </location>
</feature>
<reference evidence="3" key="1">
    <citation type="journal article" date="2019" name="Environ. Microbiol.">
        <title>Fungal ecological strategies reflected in gene transcription - a case study of two litter decomposers.</title>
        <authorList>
            <person name="Barbi F."/>
            <person name="Kohler A."/>
            <person name="Barry K."/>
            <person name="Baskaran P."/>
            <person name="Daum C."/>
            <person name="Fauchery L."/>
            <person name="Ihrmark K."/>
            <person name="Kuo A."/>
            <person name="LaButti K."/>
            <person name="Lipzen A."/>
            <person name="Morin E."/>
            <person name="Grigoriev I.V."/>
            <person name="Henrissat B."/>
            <person name="Lindahl B."/>
            <person name="Martin F."/>
        </authorList>
    </citation>
    <scope>NUCLEOTIDE SEQUENCE</scope>
    <source>
        <strain evidence="3">JB14</strain>
    </source>
</reference>
<feature type="compositionally biased region" description="Low complexity" evidence="2">
    <location>
        <begin position="226"/>
        <end position="247"/>
    </location>
</feature>
<sequence length="771" mass="83287">MLRANSPLDDPHLRHLLDQRLRSVRSISEISDSPSLYSHSYFSPQPAHLNSHIEEMSSNFASPIHSDRDRLNDLAVSMLDMDDEPRSSYSSNDYDEQDFDEGDQSTIEQPRDDEDSEPPRMSLLGPKMRFHSKAPWEDNSPHEEEDESEDDVDVRSVMSRNKSGPSRFRFGSKSSRDSSGSRRMAKKSFDTTSSQTSYGRGAIHTLAQAGMSSASLVTNGSRARFSSGRVRSTSPSSPHFSPSSPRSAVFFADVGDRPSAPRSSGSGESDSRPSFAYSRDDTHPYARSTPQDRPLPNKLNFPASDTFSTIPDSNTSDSPMKPQLQTSFAVESSHEQSPRIQGREISSPVSVRSTALPGENAELLPPRTGNLSGWADNAAPPSFSLISLEEARAQRSRSNTNPNPSFDTSVMAFPHPDDGQGEQSPAHSITSRARARSISAGARAKQALTNMVGTTPPKPERRGSEPAVVANQGSDSSGGKNLKHKKSGFMRLFNGGRDEKSPPPPVPSLSEGYAAFNAQQSFAPKGIKISRVPPPTVSPSMFEQPQLGDDLPSPSPRPMPSPRRTPPSLNLVGSSHATVNHRPQFRGDVAQSAPANVTEFPSLKLRPISTIFSAHFGDHILPSLTSDDEPDTPSSSQSPGAVISPVTPGPYARPDQISHNKTAGSAPSPAEDQSAVIRALQDQILTAKRTWQRQIWELEGQVKDLKAEVEELRSAGNVQGYCELCGRGAPSSGESSGGSVQGDGEEKKPISVVHRPRARTGTGQSRFGSAV</sequence>
<evidence type="ECO:0000256" key="1">
    <source>
        <dbReference type="SAM" id="Coils"/>
    </source>
</evidence>
<gene>
    <name evidence="3" type="ORF">BT96DRAFT_849915</name>
</gene>
<protein>
    <submittedName>
        <fullName evidence="3">Uncharacterized protein</fullName>
    </submittedName>
</protein>